<protein>
    <recommendedName>
        <fullName evidence="11">Acyl-coenzyme A oxidase</fullName>
    </recommendedName>
</protein>
<dbReference type="Gene3D" id="1.20.140.10">
    <property type="entry name" value="Butyryl-CoA Dehydrogenase, subunit A, domain 3"/>
    <property type="match status" value="2"/>
</dbReference>
<dbReference type="SUPFAM" id="SSF56645">
    <property type="entry name" value="Acyl-CoA dehydrogenase NM domain-like"/>
    <property type="match status" value="1"/>
</dbReference>
<evidence type="ECO:0000259" key="16">
    <source>
        <dbReference type="Pfam" id="PF14749"/>
    </source>
</evidence>
<dbReference type="GO" id="GO:0071949">
    <property type="term" value="F:FAD binding"/>
    <property type="evidence" value="ECO:0007669"/>
    <property type="project" value="InterPro"/>
</dbReference>
<dbReference type="SUPFAM" id="SSF47203">
    <property type="entry name" value="Acyl-CoA dehydrogenase C-terminal domain-like"/>
    <property type="match status" value="2"/>
</dbReference>
<feature type="domain" description="Acyl-coenzyme A oxidase N-terminal" evidence="16">
    <location>
        <begin position="18"/>
        <end position="146"/>
    </location>
</feature>
<dbReference type="Gene3D" id="2.40.110.10">
    <property type="entry name" value="Butyryl-CoA Dehydrogenase, subunit A, domain 2"/>
    <property type="match status" value="1"/>
</dbReference>
<dbReference type="InterPro" id="IPR006091">
    <property type="entry name" value="Acyl-CoA_Oxase/DH_mid-dom"/>
</dbReference>
<dbReference type="InterPro" id="IPR046373">
    <property type="entry name" value="Acyl-CoA_Oxase/DH_mid-dom_sf"/>
</dbReference>
<dbReference type="Proteomes" id="UP001107558">
    <property type="component" value="Chromosome 4"/>
</dbReference>
<evidence type="ECO:0000256" key="8">
    <source>
        <dbReference type="ARBA" id="ARBA00023002"/>
    </source>
</evidence>
<dbReference type="GO" id="GO:0033540">
    <property type="term" value="P:fatty acid beta-oxidation using acyl-CoA oxidase"/>
    <property type="evidence" value="ECO:0007669"/>
    <property type="project" value="TreeGrafter"/>
</dbReference>
<dbReference type="OrthoDB" id="538336at2759"/>
<dbReference type="GO" id="GO:0055088">
    <property type="term" value="P:lipid homeostasis"/>
    <property type="evidence" value="ECO:0007669"/>
    <property type="project" value="TreeGrafter"/>
</dbReference>
<gene>
    <name evidence="18" type="ORF">PVAND_015328</name>
</gene>
<accession>A0A9J6BBU8</accession>
<dbReference type="FunFam" id="2.40.110.10:FF:000003">
    <property type="entry name" value="Acyl-coenzyme A oxidase"/>
    <property type="match status" value="1"/>
</dbReference>
<evidence type="ECO:0000256" key="10">
    <source>
        <dbReference type="ARBA" id="ARBA00023140"/>
    </source>
</evidence>
<evidence type="ECO:0000256" key="13">
    <source>
        <dbReference type="PIRSR" id="PIRSR000168-2"/>
    </source>
</evidence>
<evidence type="ECO:0000313" key="19">
    <source>
        <dbReference type="Proteomes" id="UP001107558"/>
    </source>
</evidence>
<keyword evidence="7" id="KW-0276">Fatty acid metabolism</keyword>
<evidence type="ECO:0000259" key="17">
    <source>
        <dbReference type="Pfam" id="PF22924"/>
    </source>
</evidence>
<evidence type="ECO:0000256" key="5">
    <source>
        <dbReference type="ARBA" id="ARBA00022630"/>
    </source>
</evidence>
<keyword evidence="9" id="KW-0443">Lipid metabolism</keyword>
<dbReference type="Pfam" id="PF14749">
    <property type="entry name" value="Acyl-CoA_ox_N"/>
    <property type="match status" value="1"/>
</dbReference>
<proteinExistence type="inferred from homology"/>
<feature type="domain" description="Acyl-CoA oxidase C-terminal" evidence="14">
    <location>
        <begin position="487"/>
        <end position="667"/>
    </location>
</feature>
<evidence type="ECO:0000259" key="15">
    <source>
        <dbReference type="Pfam" id="PF02770"/>
    </source>
</evidence>
<evidence type="ECO:0000256" key="6">
    <source>
        <dbReference type="ARBA" id="ARBA00022827"/>
    </source>
</evidence>
<comment type="caution">
    <text evidence="18">The sequence shown here is derived from an EMBL/GenBank/DDBJ whole genome shotgun (WGS) entry which is preliminary data.</text>
</comment>
<feature type="binding site" evidence="13">
    <location>
        <position position="153"/>
    </location>
    <ligand>
        <name>FAD</name>
        <dbReference type="ChEBI" id="CHEBI:57692"/>
    </ligand>
</feature>
<dbReference type="Pfam" id="PF01756">
    <property type="entry name" value="ACOX"/>
    <property type="match status" value="1"/>
</dbReference>
<comment type="similarity">
    <text evidence="4 11">Belongs to the acyl-CoA oxidase family.</text>
</comment>
<name>A0A9J6BBU8_POLVA</name>
<feature type="domain" description="Acyl-CoA oxidase C-alpha1" evidence="17">
    <location>
        <begin position="289"/>
        <end position="450"/>
    </location>
</feature>
<dbReference type="InterPro" id="IPR037069">
    <property type="entry name" value="AcylCoA_DH/ox_N_sf"/>
</dbReference>
<evidence type="ECO:0000256" key="12">
    <source>
        <dbReference type="PIRSR" id="PIRSR000168-1"/>
    </source>
</evidence>
<dbReference type="AlphaFoldDB" id="A0A9J6BBU8"/>
<dbReference type="InterPro" id="IPR055060">
    <property type="entry name" value="ACOX_C_alpha1"/>
</dbReference>
<dbReference type="PIRSF" id="PIRSF000168">
    <property type="entry name" value="Acyl-CoA_oxidase"/>
    <property type="match status" value="1"/>
</dbReference>
<keyword evidence="8" id="KW-0560">Oxidoreductase</keyword>
<dbReference type="Gene3D" id="1.10.540.10">
    <property type="entry name" value="Acyl-CoA dehydrogenase/oxidase, N-terminal domain"/>
    <property type="match status" value="1"/>
</dbReference>
<dbReference type="Pfam" id="PF22924">
    <property type="entry name" value="ACOX_C_alpha1"/>
    <property type="match status" value="1"/>
</dbReference>
<evidence type="ECO:0000256" key="7">
    <source>
        <dbReference type="ARBA" id="ARBA00022832"/>
    </source>
</evidence>
<evidence type="ECO:0000256" key="9">
    <source>
        <dbReference type="ARBA" id="ARBA00023098"/>
    </source>
</evidence>
<feature type="domain" description="Acyl-CoA oxidase/dehydrogenase middle" evidence="15">
    <location>
        <begin position="150"/>
        <end position="259"/>
    </location>
</feature>
<keyword evidence="6 11" id="KW-0274">FAD</keyword>
<comment type="subcellular location">
    <subcellularLocation>
        <location evidence="2">Peroxisome</location>
    </subcellularLocation>
</comment>
<dbReference type="FunFam" id="1.20.140.10:FF:000005">
    <property type="entry name" value="Acyl-coenzyme A oxidase"/>
    <property type="match status" value="1"/>
</dbReference>
<dbReference type="PANTHER" id="PTHR10909">
    <property type="entry name" value="ELECTRON TRANSPORT OXIDOREDUCTASE"/>
    <property type="match status" value="1"/>
</dbReference>
<reference evidence="18" key="1">
    <citation type="submission" date="2021-03" db="EMBL/GenBank/DDBJ databases">
        <title>Chromosome level genome of the anhydrobiotic midge Polypedilum vanderplanki.</title>
        <authorList>
            <person name="Yoshida Y."/>
            <person name="Kikawada T."/>
            <person name="Gusev O."/>
        </authorList>
    </citation>
    <scope>NUCLEOTIDE SEQUENCE</scope>
    <source>
        <strain evidence="18">NIAS01</strain>
        <tissue evidence="18">Whole body or cell culture</tissue>
    </source>
</reference>
<dbReference type="InterPro" id="IPR012258">
    <property type="entry name" value="Acyl-CoA_oxidase"/>
</dbReference>
<dbReference type="GO" id="GO:0003997">
    <property type="term" value="F:acyl-CoA oxidase activity"/>
    <property type="evidence" value="ECO:0007669"/>
    <property type="project" value="InterPro"/>
</dbReference>
<evidence type="ECO:0000256" key="2">
    <source>
        <dbReference type="ARBA" id="ARBA00004275"/>
    </source>
</evidence>
<dbReference type="GO" id="GO:0005504">
    <property type="term" value="F:fatty acid binding"/>
    <property type="evidence" value="ECO:0007669"/>
    <property type="project" value="TreeGrafter"/>
</dbReference>
<evidence type="ECO:0000259" key="14">
    <source>
        <dbReference type="Pfam" id="PF01756"/>
    </source>
</evidence>
<dbReference type="InterPro" id="IPR002655">
    <property type="entry name" value="Acyl-CoA_oxidase_C"/>
</dbReference>
<evidence type="ECO:0000256" key="3">
    <source>
        <dbReference type="ARBA" id="ARBA00004846"/>
    </source>
</evidence>
<organism evidence="18 19">
    <name type="scientific">Polypedilum vanderplanki</name>
    <name type="common">Sleeping chironomid midge</name>
    <dbReference type="NCBI Taxonomy" id="319348"/>
    <lineage>
        <taxon>Eukaryota</taxon>
        <taxon>Metazoa</taxon>
        <taxon>Ecdysozoa</taxon>
        <taxon>Arthropoda</taxon>
        <taxon>Hexapoda</taxon>
        <taxon>Insecta</taxon>
        <taxon>Pterygota</taxon>
        <taxon>Neoptera</taxon>
        <taxon>Endopterygota</taxon>
        <taxon>Diptera</taxon>
        <taxon>Nematocera</taxon>
        <taxon>Chironomoidea</taxon>
        <taxon>Chironomidae</taxon>
        <taxon>Chironominae</taxon>
        <taxon>Polypedilum</taxon>
        <taxon>Polypedilum</taxon>
    </lineage>
</organism>
<comment type="pathway">
    <text evidence="3">Lipid metabolism; peroxisomal fatty acid beta-oxidation.</text>
</comment>
<dbReference type="EMBL" id="JADBJN010000004">
    <property type="protein sequence ID" value="KAG5667345.1"/>
    <property type="molecule type" value="Genomic_DNA"/>
</dbReference>
<keyword evidence="10" id="KW-0576">Peroxisome</keyword>
<sequence length="670" mass="75547">MPAISKDLQEEREKVNFNIEEFTNWFYGGIEKVEKKRSLEKLLLSDPDLNLSLDTSYLSYKEQYEEAIRRSTITYRKVIDLLKKTGGNQIKAGAVLEVLRSCMIGCINKEGDPLMLQFTMFLFMMFKLTNDEQKAEWLPKVLNCNILGTYAQTELGHGTNVRGLETTATYDPITKEFIINTPSLSAYKFWPGNMGHTVNYAVVLAQLYTKGQCYGIQPFIVPIRDLETHKPLPGITVGDIGNKMGYMTMNNGYLAFNNVRIPFKNLLMRNAKMLEDGTFIKPKISVLNYGAMSSMRNSILNDTAMMMSRAATIATRYSLVRRQSPINPNDPEPKIIEHKTQQYKVFVPLAKAIIYRIVSSYLDELFTQIQQESSSGNFDRLNELHALNCGLKAVMSEEGTKAIELCRLACGGHGYLKSAGFDSIYRLCTAAQTGEGENTVMHLQTARYLMKTFTKARNGEKLTEGVAYLSEFINLNGRRLIFDDSIRGILRAIQTAAASKIVIAWKHIEERKKNFTAEEAASYTGIELTRASELHCHTCLLQIAIVEIEKAIGKVSRALGEVLRNVLELYAVDTILKLSGDVLLFVNMTAEDVEKLQKRLENSLQFFRSTAIGIVDGFDFSDQILDSTLGAYDGNVYENLFAATKKSTLNDEEVNKSFHLYLKPFMKANL</sequence>
<feature type="binding site" evidence="13">
    <location>
        <position position="192"/>
    </location>
    <ligand>
        <name>FAD</name>
        <dbReference type="ChEBI" id="CHEBI:57692"/>
    </ligand>
</feature>
<dbReference type="FunFam" id="1.20.140.10:FF:000013">
    <property type="entry name" value="Acyl-coenzyme A oxidase"/>
    <property type="match status" value="1"/>
</dbReference>
<keyword evidence="5 11" id="KW-0285">Flavoprotein</keyword>
<evidence type="ECO:0000256" key="11">
    <source>
        <dbReference type="PIRNR" id="PIRNR000168"/>
    </source>
</evidence>
<evidence type="ECO:0000256" key="1">
    <source>
        <dbReference type="ARBA" id="ARBA00001974"/>
    </source>
</evidence>
<dbReference type="InterPro" id="IPR036250">
    <property type="entry name" value="AcylCo_DH-like_C"/>
</dbReference>
<dbReference type="GO" id="GO:0005777">
    <property type="term" value="C:peroxisome"/>
    <property type="evidence" value="ECO:0007669"/>
    <property type="project" value="UniProtKB-SubCell"/>
</dbReference>
<dbReference type="Pfam" id="PF02770">
    <property type="entry name" value="Acyl-CoA_dh_M"/>
    <property type="match status" value="1"/>
</dbReference>
<feature type="active site" description="Proton acceptor" evidence="12">
    <location>
        <position position="435"/>
    </location>
</feature>
<comment type="cofactor">
    <cofactor evidence="1">
        <name>FAD</name>
        <dbReference type="ChEBI" id="CHEBI:57692"/>
    </cofactor>
</comment>
<evidence type="ECO:0000313" key="18">
    <source>
        <dbReference type="EMBL" id="KAG5667345.1"/>
    </source>
</evidence>
<keyword evidence="19" id="KW-1185">Reference proteome</keyword>
<dbReference type="InterPro" id="IPR009100">
    <property type="entry name" value="AcylCoA_DH/oxidase_NM_dom_sf"/>
</dbReference>
<dbReference type="PANTHER" id="PTHR10909:SF250">
    <property type="entry name" value="PEROXISOMAL ACYL-COENZYME A OXIDASE 1"/>
    <property type="match status" value="1"/>
</dbReference>
<dbReference type="InterPro" id="IPR029320">
    <property type="entry name" value="Acyl-CoA_ox_N"/>
</dbReference>
<evidence type="ECO:0000256" key="4">
    <source>
        <dbReference type="ARBA" id="ARBA00006288"/>
    </source>
</evidence>